<evidence type="ECO:0000313" key="5">
    <source>
        <dbReference type="Proteomes" id="UP000282529"/>
    </source>
</evidence>
<sequence>MKKIVASFIAGALVMVSVQAFGDSVSQIGKKIQTEYTVTVDGQKLTVPAIAVDGKSYAPVRVIGEAAGYNVSVSGKTVVLNKKEEQNVTTQENTVISTTTSQTPSTNTSQIEELKRQAIKLHGEIVNLAIEGNPIYIQLLRDRNNAELKSKYEDYEKRINELKAQYDELEKQIEALQAQ</sequence>
<keyword evidence="2" id="KW-0732">Signal</keyword>
<feature type="signal peptide" evidence="2">
    <location>
        <begin position="1"/>
        <end position="20"/>
    </location>
</feature>
<dbReference type="RefSeq" id="WP_124696627.1">
    <property type="nucleotide sequence ID" value="NZ_JBHUFE010000036.1"/>
</dbReference>
<evidence type="ECO:0000259" key="3">
    <source>
        <dbReference type="Pfam" id="PF07833"/>
    </source>
</evidence>
<keyword evidence="5" id="KW-1185">Reference proteome</keyword>
<dbReference type="Proteomes" id="UP000282529">
    <property type="component" value="Unassembled WGS sequence"/>
</dbReference>
<organism evidence="4 5">
    <name type="scientific">Paenibacillus rhizophilus</name>
    <dbReference type="NCBI Taxonomy" id="1850366"/>
    <lineage>
        <taxon>Bacteria</taxon>
        <taxon>Bacillati</taxon>
        <taxon>Bacillota</taxon>
        <taxon>Bacilli</taxon>
        <taxon>Bacillales</taxon>
        <taxon>Paenibacillaceae</taxon>
        <taxon>Paenibacillus</taxon>
    </lineage>
</organism>
<gene>
    <name evidence="4" type="ORF">EH198_16565</name>
</gene>
<dbReference type="Pfam" id="PF07833">
    <property type="entry name" value="Cu_amine_oxidN1"/>
    <property type="match status" value="1"/>
</dbReference>
<comment type="caution">
    <text evidence="4">The sequence shown here is derived from an EMBL/GenBank/DDBJ whole genome shotgun (WGS) entry which is preliminary data.</text>
</comment>
<feature type="chain" id="PRO_5039453078" description="Copper amine oxidase-like N-terminal domain-containing protein" evidence="2">
    <location>
        <begin position="21"/>
        <end position="179"/>
    </location>
</feature>
<evidence type="ECO:0000256" key="2">
    <source>
        <dbReference type="SAM" id="SignalP"/>
    </source>
</evidence>
<dbReference type="EMBL" id="RQPI01000010">
    <property type="protein sequence ID" value="RQW10047.1"/>
    <property type="molecule type" value="Genomic_DNA"/>
</dbReference>
<evidence type="ECO:0000313" key="4">
    <source>
        <dbReference type="EMBL" id="RQW10047.1"/>
    </source>
</evidence>
<dbReference type="OrthoDB" id="2625533at2"/>
<proteinExistence type="predicted"/>
<accession>A0A3N9P3N3</accession>
<feature type="coiled-coil region" evidence="1">
    <location>
        <begin position="111"/>
        <end position="179"/>
    </location>
</feature>
<protein>
    <recommendedName>
        <fullName evidence="3">Copper amine oxidase-like N-terminal domain-containing protein</fullName>
    </recommendedName>
</protein>
<keyword evidence="1" id="KW-0175">Coiled coil</keyword>
<evidence type="ECO:0000256" key="1">
    <source>
        <dbReference type="SAM" id="Coils"/>
    </source>
</evidence>
<dbReference type="InterPro" id="IPR012854">
    <property type="entry name" value="Cu_amine_oxidase-like_N"/>
</dbReference>
<feature type="domain" description="Copper amine oxidase-like N-terminal" evidence="3">
    <location>
        <begin position="40"/>
        <end position="103"/>
    </location>
</feature>
<name>A0A3N9P3N3_9BACL</name>
<reference evidence="4 5" key="1">
    <citation type="submission" date="2018-11" db="EMBL/GenBank/DDBJ databases">
        <title>Genome sequence of strain 7197.</title>
        <authorList>
            <person name="Gao J."/>
            <person name="Sun J."/>
        </authorList>
    </citation>
    <scope>NUCLEOTIDE SEQUENCE [LARGE SCALE GENOMIC DNA]</scope>
    <source>
        <strain evidence="4 5">7197</strain>
    </source>
</reference>
<dbReference type="AlphaFoldDB" id="A0A3N9P3N3"/>